<organism evidence="2">
    <name type="scientific">Tanacetum cinerariifolium</name>
    <name type="common">Dalmatian daisy</name>
    <name type="synonym">Chrysanthemum cinerariifolium</name>
    <dbReference type="NCBI Taxonomy" id="118510"/>
    <lineage>
        <taxon>Eukaryota</taxon>
        <taxon>Viridiplantae</taxon>
        <taxon>Streptophyta</taxon>
        <taxon>Embryophyta</taxon>
        <taxon>Tracheophyta</taxon>
        <taxon>Spermatophyta</taxon>
        <taxon>Magnoliopsida</taxon>
        <taxon>eudicotyledons</taxon>
        <taxon>Gunneridae</taxon>
        <taxon>Pentapetalae</taxon>
        <taxon>asterids</taxon>
        <taxon>campanulids</taxon>
        <taxon>Asterales</taxon>
        <taxon>Asteraceae</taxon>
        <taxon>Asteroideae</taxon>
        <taxon>Anthemideae</taxon>
        <taxon>Anthemidinae</taxon>
        <taxon>Tanacetum</taxon>
    </lineage>
</organism>
<gene>
    <name evidence="2" type="ORF">Tci_049402</name>
</gene>
<proteinExistence type="predicted"/>
<dbReference type="CDD" id="cd09272">
    <property type="entry name" value="RNase_HI_RT_Ty1"/>
    <property type="match status" value="2"/>
</dbReference>
<evidence type="ECO:0000259" key="1">
    <source>
        <dbReference type="Pfam" id="PF07727"/>
    </source>
</evidence>
<accession>A0A6L2MYT6</accession>
<dbReference type="SUPFAM" id="SSF56672">
    <property type="entry name" value="DNA/RNA polymerases"/>
    <property type="match status" value="1"/>
</dbReference>
<feature type="domain" description="Reverse transcriptase Ty1/copia-type" evidence="1">
    <location>
        <begin position="361"/>
        <end position="459"/>
    </location>
</feature>
<evidence type="ECO:0000313" key="2">
    <source>
        <dbReference type="EMBL" id="GEU77424.1"/>
    </source>
</evidence>
<comment type="caution">
    <text evidence="2">The sequence shown here is derived from an EMBL/GenBank/DDBJ whole genome shotgun (WGS) entry which is preliminary data.</text>
</comment>
<dbReference type="EMBL" id="BKCJ010007470">
    <property type="protein sequence ID" value="GEU77424.1"/>
    <property type="molecule type" value="Genomic_DNA"/>
</dbReference>
<dbReference type="PANTHER" id="PTHR11439">
    <property type="entry name" value="GAG-POL-RELATED RETROTRANSPOSON"/>
    <property type="match status" value="1"/>
</dbReference>
<dbReference type="Pfam" id="PF07727">
    <property type="entry name" value="RVT_2"/>
    <property type="match status" value="1"/>
</dbReference>
<dbReference type="PANTHER" id="PTHR11439:SF524">
    <property type="entry name" value="RNA-DIRECTED DNA POLYMERASE, PROTEIN KINASE RLK-PELLE-DLSV FAMILY"/>
    <property type="match status" value="1"/>
</dbReference>
<protein>
    <submittedName>
        <fullName evidence="2">Ribonuclease H-like domain-containing protein</fullName>
    </submittedName>
</protein>
<reference evidence="2" key="1">
    <citation type="journal article" date="2019" name="Sci. Rep.">
        <title>Draft genome of Tanacetum cinerariifolium, the natural source of mosquito coil.</title>
        <authorList>
            <person name="Yamashiro T."/>
            <person name="Shiraishi A."/>
            <person name="Satake H."/>
            <person name="Nakayama K."/>
        </authorList>
    </citation>
    <scope>NUCLEOTIDE SEQUENCE</scope>
</reference>
<dbReference type="InterPro" id="IPR043502">
    <property type="entry name" value="DNA/RNA_pol_sf"/>
</dbReference>
<dbReference type="InterPro" id="IPR013103">
    <property type="entry name" value="RVT_2"/>
</dbReference>
<name>A0A6L2MYT6_TANCI</name>
<dbReference type="AlphaFoldDB" id="A0A6L2MYT6"/>
<sequence>MVMKVALITMVASITVVTRVFRFWKYTWVRDSPFYIRYNRLYRLEREKDYLIIDRIDHGQWRWNWSRPNLGARNSAELLDMLFEISSAEINEVEDTCVWSLDTDGTFYIKDARCIIDSKILPSLAPSTVLDKNIPRKQIIALLHQELSMIVLGSLNYFLGISVARDSFGMFLSQRKYATEILVRAHMAHLSALKRILRYVRGTLDHRLHLFSSSTASLVAYSDADWAGCPTTRVRLQFEAEYRGVANVVAETFWLRNLLRELHTHLSFATRVYCDNVSAVYLTSNPVQHQCTKHIEIDIHFIRDLVAAGQVRVLQVPSRYHVGTNHPTQRLKLHVSSASPLPKSYTAAFNDPNWQNDMSNGSTYLEGIDVDETFSLVLKLDTLWTVLSLATSRHWPVHQLDVKNAFLHCDLSETVYMHQPPRCQDYAHLDYVCLLQRSLYGLKQALQAWFHDLQLILLVLGLIIVDQIIALLHQELSMIVLGSLNYFLGISVARDSFGMFLSQRKYATEILVRAHMAHLSALKRILRYVRGTLDHRLHLFSSSTASLVAYSDADWAGCPTTRVRLQFEAEYRGVANVVAETFWLRNLLRELHTHLSFATRVYCDNVSAVYLTSNPVQHQCTKHIEIDIHFIRDLVAAGQVRVLQVPSRYQYADIFTKGLSLALFKKICINLSV</sequence>